<keyword evidence="2 3" id="KW-0450">Lipoyl</keyword>
<evidence type="ECO:0000313" key="7">
    <source>
        <dbReference type="EMBL" id="QDO91325.1"/>
    </source>
</evidence>
<dbReference type="EMBL" id="CP041626">
    <property type="protein sequence ID" value="QDO91325.1"/>
    <property type="molecule type" value="Genomic_DNA"/>
</dbReference>
<dbReference type="InterPro" id="IPR000089">
    <property type="entry name" value="Biotin_lipoyl"/>
</dbReference>
<dbReference type="NCBIfam" id="NF002270">
    <property type="entry name" value="PRK01202.1"/>
    <property type="match status" value="1"/>
</dbReference>
<evidence type="ECO:0000313" key="8">
    <source>
        <dbReference type="Proteomes" id="UP000190409"/>
    </source>
</evidence>
<feature type="modified residue" description="N6-lipoyllysine" evidence="3 4">
    <location>
        <position position="62"/>
    </location>
</feature>
<dbReference type="GO" id="GO:0019464">
    <property type="term" value="P:glycine decarboxylation via glycine cleavage system"/>
    <property type="evidence" value="ECO:0007669"/>
    <property type="project" value="UniProtKB-UniRule"/>
</dbReference>
<evidence type="ECO:0000313" key="9">
    <source>
        <dbReference type="Proteomes" id="UP000315953"/>
    </source>
</evidence>
<dbReference type="InterPro" id="IPR011053">
    <property type="entry name" value="Single_hybrid_motif"/>
</dbReference>
<dbReference type="GO" id="GO:0005737">
    <property type="term" value="C:cytoplasm"/>
    <property type="evidence" value="ECO:0007669"/>
    <property type="project" value="TreeGrafter"/>
</dbReference>
<dbReference type="GO" id="GO:0009249">
    <property type="term" value="P:protein lipoylation"/>
    <property type="evidence" value="ECO:0007669"/>
    <property type="project" value="TreeGrafter"/>
</dbReference>
<dbReference type="Proteomes" id="UP000190409">
    <property type="component" value="Unassembled WGS sequence"/>
</dbReference>
<dbReference type="EMBL" id="MUYF01000003">
    <property type="protein sequence ID" value="OOL80763.1"/>
    <property type="molecule type" value="Genomic_DNA"/>
</dbReference>
<dbReference type="AlphaFoldDB" id="A0A1S8KM97"/>
<dbReference type="InterPro" id="IPR017453">
    <property type="entry name" value="GCV_H_sub"/>
</dbReference>
<evidence type="ECO:0000256" key="1">
    <source>
        <dbReference type="ARBA" id="ARBA00009249"/>
    </source>
</evidence>
<feature type="domain" description="Lipoyl-binding" evidence="5">
    <location>
        <begin position="21"/>
        <end position="103"/>
    </location>
</feature>
<comment type="function">
    <text evidence="3">The glycine cleavage system catalyzes the degradation of glycine. The H protein shuttles the methylamine group of glycine from the P protein to the T protein.</text>
</comment>
<proteinExistence type="inferred from homology"/>
<evidence type="ECO:0000256" key="3">
    <source>
        <dbReference type="HAMAP-Rule" id="MF_00272"/>
    </source>
</evidence>
<dbReference type="RefSeq" id="WP_077862299.1">
    <property type="nucleotide sequence ID" value="NZ_CP040408.1"/>
</dbReference>
<evidence type="ECO:0000256" key="4">
    <source>
        <dbReference type="PIRSR" id="PIRSR617453-50"/>
    </source>
</evidence>
<sequence>MANKRFFTEEHEWIEVLEANRIRIGITDHAQDEMGDVVFVELPFEDDEFEAGEDFAMVESVKSTSEIFIPAAGRVVAVNEQLEDEPELVNDSPEDEGWIAEFELEEDFDGSELMDRAAYDEYLDTL</sequence>
<dbReference type="NCBIfam" id="TIGR00527">
    <property type="entry name" value="gcvH"/>
    <property type="match status" value="1"/>
</dbReference>
<protein>
    <recommendedName>
        <fullName evidence="3">Glycine cleavage system H protein</fullName>
    </recommendedName>
</protein>
<dbReference type="Gene3D" id="2.40.50.100">
    <property type="match status" value="1"/>
</dbReference>
<dbReference type="KEGG" id="dpm:FNV33_04375"/>
<dbReference type="PANTHER" id="PTHR11715:SF3">
    <property type="entry name" value="GLYCINE CLEAVAGE SYSTEM H PROTEIN-RELATED"/>
    <property type="match status" value="1"/>
</dbReference>
<dbReference type="HAMAP" id="MF_00272">
    <property type="entry name" value="GcvH"/>
    <property type="match status" value="1"/>
</dbReference>
<dbReference type="InterPro" id="IPR033753">
    <property type="entry name" value="GCV_H/Fam206"/>
</dbReference>
<reference evidence="6 8" key="1">
    <citation type="submission" date="2017-01" db="EMBL/GenBank/DDBJ databases">
        <title>Complete Genome Sequence of Dolosigranulum pigrum isolated from a Patient with interstitial lung disease.</title>
        <authorList>
            <person name="Mukhopadhyay R."/>
            <person name="Joaquin J."/>
            <person name="Hogue R."/>
            <person name="Fitzgerald S."/>
            <person name="Jospin G."/>
            <person name="Eisen J.A."/>
            <person name="Chaturvedi V."/>
        </authorList>
    </citation>
    <scope>NUCLEOTIDE SEQUENCE [LARGE SCALE GENOMIC DNA]</scope>
    <source>
        <strain evidence="6 8">15S00348</strain>
    </source>
</reference>
<dbReference type="InterPro" id="IPR002930">
    <property type="entry name" value="GCV_H"/>
</dbReference>
<organism evidence="6 8">
    <name type="scientific">Dolosigranulum pigrum</name>
    <dbReference type="NCBI Taxonomy" id="29394"/>
    <lineage>
        <taxon>Bacteria</taxon>
        <taxon>Bacillati</taxon>
        <taxon>Bacillota</taxon>
        <taxon>Bacilli</taxon>
        <taxon>Lactobacillales</taxon>
        <taxon>Carnobacteriaceae</taxon>
        <taxon>Dolosigranulum</taxon>
    </lineage>
</organism>
<dbReference type="PANTHER" id="PTHR11715">
    <property type="entry name" value="GLYCINE CLEAVAGE SYSTEM H PROTEIN"/>
    <property type="match status" value="1"/>
</dbReference>
<evidence type="ECO:0000256" key="2">
    <source>
        <dbReference type="ARBA" id="ARBA00022823"/>
    </source>
</evidence>
<gene>
    <name evidence="3 7" type="primary">gcvH</name>
    <name evidence="6" type="ORF">BWX42_02315</name>
    <name evidence="7" type="ORF">FNV33_04375</name>
</gene>
<comment type="similarity">
    <text evidence="1 3">Belongs to the GcvH family.</text>
</comment>
<evidence type="ECO:0000313" key="6">
    <source>
        <dbReference type="EMBL" id="OOL80763.1"/>
    </source>
</evidence>
<dbReference type="GO" id="GO:0005960">
    <property type="term" value="C:glycine cleavage complex"/>
    <property type="evidence" value="ECO:0007669"/>
    <property type="project" value="InterPro"/>
</dbReference>
<dbReference type="SUPFAM" id="SSF51230">
    <property type="entry name" value="Single hybrid motif"/>
    <property type="match status" value="1"/>
</dbReference>
<evidence type="ECO:0000259" key="5">
    <source>
        <dbReference type="PROSITE" id="PS50968"/>
    </source>
</evidence>
<dbReference type="PROSITE" id="PS50968">
    <property type="entry name" value="BIOTINYL_LIPOYL"/>
    <property type="match status" value="1"/>
</dbReference>
<name>A0A1S8KM97_9LACT</name>
<dbReference type="CDD" id="cd06848">
    <property type="entry name" value="GCS_H"/>
    <property type="match status" value="1"/>
</dbReference>
<reference evidence="7 9" key="2">
    <citation type="submission" date="2019-07" db="EMBL/GenBank/DDBJ databases">
        <title>Genome assembly of a nasal isolate of Dolosigranulum pigrum from a chronic sinusitis patient.</title>
        <authorList>
            <person name="Baig S."/>
            <person name="Overballe-Petersen S."/>
            <person name="Kaspar U."/>
            <person name="Rendboe A."/>
            <person name="de Man T."/>
            <person name="Liu C."/>
            <person name="Price L.B."/>
            <person name="Stegger M."/>
            <person name="Becker K."/>
            <person name="Skytt Andersen P."/>
        </authorList>
    </citation>
    <scope>NUCLEOTIDE SEQUENCE [LARGE SCALE GENOMIC DNA]</scope>
    <source>
        <strain evidence="7 9">83VPs-KB5</strain>
    </source>
</reference>
<dbReference type="PROSITE" id="PS00189">
    <property type="entry name" value="LIPOYL"/>
    <property type="match status" value="1"/>
</dbReference>
<dbReference type="Pfam" id="PF01597">
    <property type="entry name" value="GCV_H"/>
    <property type="match status" value="1"/>
</dbReference>
<comment type="cofactor">
    <cofactor evidence="3">
        <name>(R)-lipoate</name>
        <dbReference type="ChEBI" id="CHEBI:83088"/>
    </cofactor>
    <text evidence="3">Binds 1 lipoyl cofactor covalently.</text>
</comment>
<dbReference type="Proteomes" id="UP000315953">
    <property type="component" value="Chromosome"/>
</dbReference>
<accession>A0A1S8KM97</accession>
<comment type="subunit">
    <text evidence="3">The glycine cleavage system is composed of four proteins: P, T, L and H.</text>
</comment>
<dbReference type="InterPro" id="IPR003016">
    <property type="entry name" value="2-oxoA_DH_lipoyl-BS"/>
</dbReference>